<comment type="caution">
    <text evidence="2">The sequence shown here is derived from an EMBL/GenBank/DDBJ whole genome shotgun (WGS) entry which is preliminary data.</text>
</comment>
<feature type="compositionally biased region" description="Basic and acidic residues" evidence="1">
    <location>
        <begin position="401"/>
        <end position="413"/>
    </location>
</feature>
<dbReference type="EMBL" id="NBCO01000004">
    <property type="protein sequence ID" value="ORC92207.1"/>
    <property type="molecule type" value="Genomic_DNA"/>
</dbReference>
<proteinExistence type="predicted"/>
<dbReference type="InterPro" id="IPR013083">
    <property type="entry name" value="Znf_RING/FYVE/PHD"/>
</dbReference>
<protein>
    <recommendedName>
        <fullName evidence="4">PHD-type domain-containing protein</fullName>
    </recommendedName>
</protein>
<evidence type="ECO:0008006" key="4">
    <source>
        <dbReference type="Google" id="ProtNLM"/>
    </source>
</evidence>
<dbReference type="GeneID" id="39982395"/>
<organism evidence="2 3">
    <name type="scientific">Trypanosoma theileri</name>
    <dbReference type="NCBI Taxonomy" id="67003"/>
    <lineage>
        <taxon>Eukaryota</taxon>
        <taxon>Discoba</taxon>
        <taxon>Euglenozoa</taxon>
        <taxon>Kinetoplastea</taxon>
        <taxon>Metakinetoplastina</taxon>
        <taxon>Trypanosomatida</taxon>
        <taxon>Trypanosomatidae</taxon>
        <taxon>Trypanosoma</taxon>
    </lineage>
</organism>
<keyword evidence="3" id="KW-1185">Reference proteome</keyword>
<dbReference type="OrthoDB" id="308383at2759"/>
<evidence type="ECO:0000313" key="2">
    <source>
        <dbReference type="EMBL" id="ORC92207.1"/>
    </source>
</evidence>
<evidence type="ECO:0000256" key="1">
    <source>
        <dbReference type="SAM" id="MobiDB-lite"/>
    </source>
</evidence>
<sequence>MVVVRLALRLRFKKVPGVQGERVFRDTMTFTDPHDHGYDSISTIVEKKLRFMDAPPCDFTVFHTDVKTGDTLVVDDAYLCELLVSLMEDATNSVNTSMNGHILGMTSSDMHTTGIMKNDEDDNDNDDDEPIVEKGVSFDIEVGREKPIDLNNNNQSKGNMIIPLTSDALQAHTTDSVYVPISDITCPPKYPNFFIRGVVIAIRFKTPKPNLSVCEIDFCDLENKQQQITSMTFDEAVQKAIRENLRSDRKQVVELRNVYVRVKNDIDRRFQTNLHPFLIRMDRGSRMEVVQVLPVPIALRCEQQVITVREGLKPAGIVNLGDLAALRDSQDVNMSPTIPKVHSTPGSSSSSSIHSGAKRTMFSFGSGTSLGSGGGVPISGVVPSQLGEQIRRQQSQFLSKRNREEPIHWEPDTPHITQKDVRMRDAIVEQQKVHEEDKKERIRRRKEVSQVCIICGINCEDESTLCVVKDLLKNNNRNMGRYIPSMNELRYALSDRRLTKNGKKRNRLICSTNFVDLRTRSVHVVHCRCVHLCSGYQKGSELEDVVFCDLPMQMCNLCGMPGASVSCYHPDCNEMYHTICALFSDGYVNFGKKDPYLPCPACPRHTQVIVETPNGIPVVCGKQNTSAWWEEDEVVFDSRVVEDTDLRDPDENDGA</sequence>
<dbReference type="VEuPathDB" id="TriTrypDB:TM35_000044210"/>
<gene>
    <name evidence="2" type="ORF">TM35_000044210</name>
</gene>
<dbReference type="AlphaFoldDB" id="A0A1X0P5J9"/>
<feature type="region of interest" description="Disordered" evidence="1">
    <location>
        <begin position="394"/>
        <end position="413"/>
    </location>
</feature>
<dbReference type="Proteomes" id="UP000192257">
    <property type="component" value="Unassembled WGS sequence"/>
</dbReference>
<accession>A0A1X0P5J9</accession>
<name>A0A1X0P5J9_9TRYP</name>
<reference evidence="2 3" key="1">
    <citation type="submission" date="2017-03" db="EMBL/GenBank/DDBJ databases">
        <title>An alternative strategy for trypanosome survival in the mammalian bloodstream revealed through genome and transcriptome analysis of the ubiquitous bovine parasite Trypanosoma (Megatrypanum) theileri.</title>
        <authorList>
            <person name="Kelly S."/>
            <person name="Ivens A."/>
            <person name="Mott A."/>
            <person name="O'Neill E."/>
            <person name="Emms D."/>
            <person name="Macleod O."/>
            <person name="Voorheis P."/>
            <person name="Matthews J."/>
            <person name="Matthews K."/>
            <person name="Carrington M."/>
        </authorList>
    </citation>
    <scope>NUCLEOTIDE SEQUENCE [LARGE SCALE GENOMIC DNA]</scope>
    <source>
        <strain evidence="2">Edinburgh</strain>
    </source>
</reference>
<dbReference type="RefSeq" id="XP_028886273.1">
    <property type="nucleotide sequence ID" value="XM_029022615.1"/>
</dbReference>
<dbReference type="Gene3D" id="3.30.40.10">
    <property type="entry name" value="Zinc/RING finger domain, C3HC4 (zinc finger)"/>
    <property type="match status" value="1"/>
</dbReference>
<evidence type="ECO:0000313" key="3">
    <source>
        <dbReference type="Proteomes" id="UP000192257"/>
    </source>
</evidence>